<reference evidence="2 5" key="2">
    <citation type="submission" date="2018-10" db="EMBL/GenBank/DDBJ databases">
        <title>Complete Genome Sequence and Transcriptomic Profiles of a Marine Bacterium, Pseudoalteromonas agarivorans Hao 2018.</title>
        <authorList>
            <person name="Hao L."/>
        </authorList>
    </citation>
    <scope>NUCLEOTIDE SEQUENCE [LARGE SCALE GENOMIC DNA]</scope>
    <source>
        <strain evidence="2 5">Hao 2018</strain>
    </source>
</reference>
<feature type="transmembrane region" description="Helical" evidence="1">
    <location>
        <begin position="21"/>
        <end position="44"/>
    </location>
</feature>
<evidence type="ECO:0000313" key="2">
    <source>
        <dbReference type="EMBL" id="AYM85510.1"/>
    </source>
</evidence>
<organism evidence="2 5">
    <name type="scientific">Pseudoalteromonas agarivorans</name>
    <dbReference type="NCBI Taxonomy" id="176102"/>
    <lineage>
        <taxon>Bacteria</taxon>
        <taxon>Pseudomonadati</taxon>
        <taxon>Pseudomonadota</taxon>
        <taxon>Gammaproteobacteria</taxon>
        <taxon>Alteromonadales</taxon>
        <taxon>Pseudoalteromonadaceae</taxon>
        <taxon>Pseudoalteromonas</taxon>
    </lineage>
</organism>
<evidence type="ECO:0000313" key="5">
    <source>
        <dbReference type="Proteomes" id="UP000279995"/>
    </source>
</evidence>
<evidence type="ECO:0000256" key="1">
    <source>
        <dbReference type="SAM" id="Phobius"/>
    </source>
</evidence>
<accession>A0AAD0XBI8</accession>
<dbReference type="EMBL" id="LVCM01000016">
    <property type="protein sequence ID" value="KYL33257.1"/>
    <property type="molecule type" value="Genomic_DNA"/>
</dbReference>
<reference evidence="3 4" key="1">
    <citation type="submission" date="2016-03" db="EMBL/GenBank/DDBJ databases">
        <authorList>
            <person name="Zhang H."/>
            <person name="Liu R."/>
            <person name="Wang M."/>
            <person name="Wang H."/>
            <person name="Wang L."/>
            <person name="Song L."/>
        </authorList>
    </citation>
    <scope>NUCLEOTIDE SEQUENCE [LARGE SCALE GENOMIC DNA]</scope>
    <source>
        <strain evidence="3 4">DSM 16098</strain>
    </source>
</reference>
<protein>
    <submittedName>
        <fullName evidence="2">Mannose-sensitive agglutinin biogenesis protein MshI</fullName>
    </submittedName>
</protein>
<gene>
    <name evidence="3" type="ORF">A2I98_14640</name>
    <name evidence="2" type="ORF">D9T18_01775</name>
</gene>
<name>A0AAD0XBI8_9GAMM</name>
<keyword evidence="1" id="KW-0812">Transmembrane</keyword>
<dbReference type="Pfam" id="PF05137">
    <property type="entry name" value="PilN"/>
    <property type="match status" value="1"/>
</dbReference>
<dbReference type="AlphaFoldDB" id="A0AAD0XBI8"/>
<dbReference type="EMBL" id="CP033065">
    <property type="protein sequence ID" value="AYM85510.1"/>
    <property type="molecule type" value="Genomic_DNA"/>
</dbReference>
<dbReference type="InterPro" id="IPR007813">
    <property type="entry name" value="PilN"/>
</dbReference>
<sequence length="199" mass="23324">MKTRINFYQKAIRVRRDPVPFKGMLLLWLGTLLVVALTWLFYLYEEHNSQQLLTQSQAYLKQTQQQLNVVKQRLADKQNKSHLIDELKVLQQEILHKQQVFDYLENTSMHTKTDYADVMRDLAAYHEPQIWLDQIKFEGQKVMLKGRTQQAKFLPIWLANLKHSSFFKGKEFSVLELSSSDGVSEFNVATELSSSEVTQ</sequence>
<evidence type="ECO:0000313" key="4">
    <source>
        <dbReference type="Proteomes" id="UP000075621"/>
    </source>
</evidence>
<evidence type="ECO:0000313" key="3">
    <source>
        <dbReference type="EMBL" id="KYL33257.1"/>
    </source>
</evidence>
<keyword evidence="1" id="KW-1133">Transmembrane helix</keyword>
<proteinExistence type="predicted"/>
<dbReference type="Proteomes" id="UP000075621">
    <property type="component" value="Unassembled WGS sequence"/>
</dbReference>
<keyword evidence="1" id="KW-0472">Membrane</keyword>
<dbReference type="Proteomes" id="UP000279995">
    <property type="component" value="Chromosome I"/>
</dbReference>